<dbReference type="InParanoid" id="E4V2M2"/>
<evidence type="ECO:0008006" key="4">
    <source>
        <dbReference type="Google" id="ProtNLM"/>
    </source>
</evidence>
<evidence type="ECO:0000313" key="3">
    <source>
        <dbReference type="Proteomes" id="UP000002669"/>
    </source>
</evidence>
<dbReference type="AlphaFoldDB" id="E4V2M2"/>
<keyword evidence="3" id="KW-1185">Reference proteome</keyword>
<accession>E4V2M2</accession>
<name>E4V2M2_ARTGP</name>
<proteinExistence type="predicted"/>
<evidence type="ECO:0000313" key="2">
    <source>
        <dbReference type="EMBL" id="EFR04287.1"/>
    </source>
</evidence>
<dbReference type="GeneID" id="10026545"/>
<dbReference type="Pfam" id="PF05141">
    <property type="entry name" value="DIT1_PvcA"/>
    <property type="match status" value="1"/>
</dbReference>
<dbReference type="OMA" id="HPRVEEY"/>
<protein>
    <recommendedName>
        <fullName evidence="4">Pyoverdine/dityrosine biosynthesis protein</fullName>
    </recommendedName>
</protein>
<dbReference type="PANTHER" id="PTHR37285">
    <property type="entry name" value="SPORE WALL MATURATION PROTEIN DIT1"/>
    <property type="match status" value="1"/>
</dbReference>
<feature type="region of interest" description="Disordered" evidence="1">
    <location>
        <begin position="27"/>
        <end position="57"/>
    </location>
</feature>
<dbReference type="FunCoup" id="E4V2M2">
    <property type="interactions" value="188"/>
</dbReference>
<dbReference type="InterPro" id="IPR007817">
    <property type="entry name" value="Isocyanide_synthase_DIT1"/>
</dbReference>
<dbReference type="RefSeq" id="XP_003171295.1">
    <property type="nucleotide sequence ID" value="XM_003171247.1"/>
</dbReference>
<evidence type="ECO:0000256" key="1">
    <source>
        <dbReference type="SAM" id="MobiDB-lite"/>
    </source>
</evidence>
<sequence length="391" mass="44013">MPSSQPETRHEELAFRNVKTVSISDEKVQPEIVAVQEPVSEPDQPVDAPNDEEDDVHRQTAERILAVLEQYLLPKAPDAHDGWAQGAPKFITVIRKFVKDGKAVQMCLPAFPWKSANTAYRVLGKLPDKGEEVALKRLNAICEDIGNIYKPGAKMLIVTAGLVYNDLLSITDREVWAYSEALRSLAKLSGCTHLSFTHPKDLVHIPGLPAKVEEMVYVANASNFRRALLNKFSNPKLDVATEIVEQEDTRLIYCAYTQLLENDLRYMYNLDEHKNGLRYRDDVKFLARQLIIRGDTLAAAIRDKFPDHLRLSVHQSTGEHMVSINLLPTSTTYTIPWQCSVAYLADGSLISGPRAIFEDNPKFELGREKNGRPSYFKEKAVKVGTNGLERK</sequence>
<dbReference type="HOGENOM" id="CLU_038280_2_0_1"/>
<organism evidence="3">
    <name type="scientific">Arthroderma gypseum (strain ATCC MYA-4604 / CBS 118893)</name>
    <name type="common">Microsporum gypseum</name>
    <dbReference type="NCBI Taxonomy" id="535722"/>
    <lineage>
        <taxon>Eukaryota</taxon>
        <taxon>Fungi</taxon>
        <taxon>Dikarya</taxon>
        <taxon>Ascomycota</taxon>
        <taxon>Pezizomycotina</taxon>
        <taxon>Eurotiomycetes</taxon>
        <taxon>Eurotiomycetidae</taxon>
        <taxon>Onygenales</taxon>
        <taxon>Arthrodermataceae</taxon>
        <taxon>Nannizzia</taxon>
    </lineage>
</organism>
<gene>
    <name evidence="2" type="ORF">MGYG_07296</name>
</gene>
<dbReference type="STRING" id="535722.E4V2M2"/>
<dbReference type="EMBL" id="DS989827">
    <property type="protein sequence ID" value="EFR04287.1"/>
    <property type="molecule type" value="Genomic_DNA"/>
</dbReference>
<dbReference type="eggNOG" id="ENOG502RNZ1">
    <property type="taxonomic scope" value="Eukaryota"/>
</dbReference>
<dbReference type="PANTHER" id="PTHR37285:SF5">
    <property type="entry name" value="SPORE WALL MATURATION PROTEIN DIT1"/>
    <property type="match status" value="1"/>
</dbReference>
<reference evidence="3" key="1">
    <citation type="journal article" date="2012" name="MBio">
        <title>Comparative genome analysis of Trichophyton rubrum and related dermatophytes reveals candidate genes involved in infection.</title>
        <authorList>
            <person name="Martinez D.A."/>
            <person name="Oliver B.G."/>
            <person name="Graeser Y."/>
            <person name="Goldberg J.M."/>
            <person name="Li W."/>
            <person name="Martinez-Rossi N.M."/>
            <person name="Monod M."/>
            <person name="Shelest E."/>
            <person name="Barton R.C."/>
            <person name="Birch E."/>
            <person name="Brakhage A.A."/>
            <person name="Chen Z."/>
            <person name="Gurr S.J."/>
            <person name="Heiman D."/>
            <person name="Heitman J."/>
            <person name="Kosti I."/>
            <person name="Rossi A."/>
            <person name="Saif S."/>
            <person name="Samalova M."/>
            <person name="Saunders C.W."/>
            <person name="Shea T."/>
            <person name="Summerbell R.C."/>
            <person name="Xu J."/>
            <person name="Young S."/>
            <person name="Zeng Q."/>
            <person name="Birren B.W."/>
            <person name="Cuomo C.A."/>
            <person name="White T.C."/>
        </authorList>
    </citation>
    <scope>NUCLEOTIDE SEQUENCE [LARGE SCALE GENOMIC DNA]</scope>
    <source>
        <strain evidence="3">ATCC MYA-4604 / CBS 118893</strain>
    </source>
</reference>
<dbReference type="OrthoDB" id="429813at2759"/>
<dbReference type="VEuPathDB" id="FungiDB:MGYG_07296"/>
<dbReference type="Proteomes" id="UP000002669">
    <property type="component" value="Unassembled WGS sequence"/>
</dbReference>